<name>A0A315WF89_GAMAF</name>
<sequence length="120" mass="13655">MKVCLTLICLLFLTLQDGDAQRRFRGKEGEKITVGCKFYFSGIKMFFCKEICEGENILIETSEDTAQKGRYSTRFKALDTGTFVLNVSINELKRADAGRYRCGLDNPGVRFDDFDLIVTE</sequence>
<comment type="caution">
    <text evidence="3">The sequence shown here is derived from an EMBL/GenBank/DDBJ whole genome shotgun (WGS) entry which is preliminary data.</text>
</comment>
<dbReference type="InterPro" id="IPR013783">
    <property type="entry name" value="Ig-like_fold"/>
</dbReference>
<evidence type="ECO:0000256" key="1">
    <source>
        <dbReference type="SAM" id="SignalP"/>
    </source>
</evidence>
<proteinExistence type="predicted"/>
<evidence type="ECO:0000313" key="3">
    <source>
        <dbReference type="EMBL" id="PWA33835.1"/>
    </source>
</evidence>
<dbReference type="AlphaFoldDB" id="A0A315WF89"/>
<feature type="domain" description="Immunoglobulin V-set" evidence="2">
    <location>
        <begin position="22"/>
        <end position="110"/>
    </location>
</feature>
<feature type="non-terminal residue" evidence="3">
    <location>
        <position position="120"/>
    </location>
</feature>
<dbReference type="Gene3D" id="2.60.40.10">
    <property type="entry name" value="Immunoglobulins"/>
    <property type="match status" value="1"/>
</dbReference>
<keyword evidence="1" id="KW-0732">Signal</keyword>
<evidence type="ECO:0000313" key="4">
    <source>
        <dbReference type="Proteomes" id="UP000250572"/>
    </source>
</evidence>
<organism evidence="3 4">
    <name type="scientific">Gambusia affinis</name>
    <name type="common">Western mosquitofish</name>
    <name type="synonym">Heterandria affinis</name>
    <dbReference type="NCBI Taxonomy" id="33528"/>
    <lineage>
        <taxon>Eukaryota</taxon>
        <taxon>Metazoa</taxon>
        <taxon>Chordata</taxon>
        <taxon>Craniata</taxon>
        <taxon>Vertebrata</taxon>
        <taxon>Euteleostomi</taxon>
        <taxon>Actinopterygii</taxon>
        <taxon>Neopterygii</taxon>
        <taxon>Teleostei</taxon>
        <taxon>Neoteleostei</taxon>
        <taxon>Acanthomorphata</taxon>
        <taxon>Ovalentaria</taxon>
        <taxon>Atherinomorphae</taxon>
        <taxon>Cyprinodontiformes</taxon>
        <taxon>Poeciliidae</taxon>
        <taxon>Poeciliinae</taxon>
        <taxon>Gambusia</taxon>
    </lineage>
</organism>
<evidence type="ECO:0000259" key="2">
    <source>
        <dbReference type="Pfam" id="PF07686"/>
    </source>
</evidence>
<dbReference type="Proteomes" id="UP000250572">
    <property type="component" value="Unassembled WGS sequence"/>
</dbReference>
<feature type="chain" id="PRO_5016363295" description="Immunoglobulin V-set domain-containing protein" evidence="1">
    <location>
        <begin position="21"/>
        <end position="120"/>
    </location>
</feature>
<accession>A0A315WF89</accession>
<gene>
    <name evidence="3" type="ORF">CCH79_00021055</name>
</gene>
<protein>
    <recommendedName>
        <fullName evidence="2">Immunoglobulin V-set domain-containing protein</fullName>
    </recommendedName>
</protein>
<keyword evidence="4" id="KW-1185">Reference proteome</keyword>
<dbReference type="InterPro" id="IPR036179">
    <property type="entry name" value="Ig-like_dom_sf"/>
</dbReference>
<dbReference type="SUPFAM" id="SSF48726">
    <property type="entry name" value="Immunoglobulin"/>
    <property type="match status" value="1"/>
</dbReference>
<reference evidence="3 4" key="1">
    <citation type="journal article" date="2018" name="G3 (Bethesda)">
        <title>A High-Quality Reference Genome for the Invasive Mosquitofish Gambusia affinis Using a Chicago Library.</title>
        <authorList>
            <person name="Hoffberg S.L."/>
            <person name="Troendle N.J."/>
            <person name="Glenn T.C."/>
            <person name="Mahmud O."/>
            <person name="Louha S."/>
            <person name="Chalopin D."/>
            <person name="Bennetzen J.L."/>
            <person name="Mauricio R."/>
        </authorList>
    </citation>
    <scope>NUCLEOTIDE SEQUENCE [LARGE SCALE GENOMIC DNA]</scope>
    <source>
        <strain evidence="3">NE01/NJP1002.9</strain>
        <tissue evidence="3">Muscle</tissue>
    </source>
</reference>
<feature type="signal peptide" evidence="1">
    <location>
        <begin position="1"/>
        <end position="20"/>
    </location>
</feature>
<dbReference type="Pfam" id="PF07686">
    <property type="entry name" value="V-set"/>
    <property type="match status" value="1"/>
</dbReference>
<dbReference type="InterPro" id="IPR013106">
    <property type="entry name" value="Ig_V-set"/>
</dbReference>
<dbReference type="EMBL" id="NHOQ01000013">
    <property type="protein sequence ID" value="PWA33835.1"/>
    <property type="molecule type" value="Genomic_DNA"/>
</dbReference>